<dbReference type="EMBL" id="JACIJI010000001">
    <property type="protein sequence ID" value="MBB5717115.1"/>
    <property type="molecule type" value="Genomic_DNA"/>
</dbReference>
<proteinExistence type="predicted"/>
<organism evidence="1 2">
    <name type="scientific">Stakelama sediminis</name>
    <dbReference type="NCBI Taxonomy" id="463200"/>
    <lineage>
        <taxon>Bacteria</taxon>
        <taxon>Pseudomonadati</taxon>
        <taxon>Pseudomonadota</taxon>
        <taxon>Alphaproteobacteria</taxon>
        <taxon>Sphingomonadales</taxon>
        <taxon>Sphingomonadaceae</taxon>
        <taxon>Stakelama</taxon>
    </lineage>
</organism>
<gene>
    <name evidence="1" type="ORF">FHR23_000022</name>
</gene>
<accession>A0A840YUB3</accession>
<sequence>MTGSGAVQSALARWCRLRNKDAREDYHGAV</sequence>
<dbReference type="AlphaFoldDB" id="A0A840YUB3"/>
<protein>
    <submittedName>
        <fullName evidence="1">Uncharacterized protein</fullName>
    </submittedName>
</protein>
<reference evidence="1 2" key="1">
    <citation type="submission" date="2020-08" db="EMBL/GenBank/DDBJ databases">
        <title>Genomic Encyclopedia of Type Strains, Phase IV (KMG-IV): sequencing the most valuable type-strain genomes for metagenomic binning, comparative biology and taxonomic classification.</title>
        <authorList>
            <person name="Goeker M."/>
        </authorList>
    </citation>
    <scope>NUCLEOTIDE SEQUENCE [LARGE SCALE GENOMIC DNA]</scope>
    <source>
        <strain evidence="1 2">DSM 27203</strain>
    </source>
</reference>
<dbReference type="Proteomes" id="UP000554342">
    <property type="component" value="Unassembled WGS sequence"/>
</dbReference>
<keyword evidence="2" id="KW-1185">Reference proteome</keyword>
<comment type="caution">
    <text evidence="1">The sequence shown here is derived from an EMBL/GenBank/DDBJ whole genome shotgun (WGS) entry which is preliminary data.</text>
</comment>
<evidence type="ECO:0000313" key="1">
    <source>
        <dbReference type="EMBL" id="MBB5717115.1"/>
    </source>
</evidence>
<evidence type="ECO:0000313" key="2">
    <source>
        <dbReference type="Proteomes" id="UP000554342"/>
    </source>
</evidence>
<name>A0A840YUB3_9SPHN</name>